<gene>
    <name evidence="1" type="ORF">ACFQ07_32775</name>
</gene>
<keyword evidence="2" id="KW-1185">Reference proteome</keyword>
<organism evidence="1 2">
    <name type="scientific">Actinomadura adrarensis</name>
    <dbReference type="NCBI Taxonomy" id="1819600"/>
    <lineage>
        <taxon>Bacteria</taxon>
        <taxon>Bacillati</taxon>
        <taxon>Actinomycetota</taxon>
        <taxon>Actinomycetes</taxon>
        <taxon>Streptosporangiales</taxon>
        <taxon>Thermomonosporaceae</taxon>
        <taxon>Actinomadura</taxon>
    </lineage>
</organism>
<reference evidence="2" key="1">
    <citation type="journal article" date="2019" name="Int. J. Syst. Evol. Microbiol.">
        <title>The Global Catalogue of Microorganisms (GCM) 10K type strain sequencing project: providing services to taxonomists for standard genome sequencing and annotation.</title>
        <authorList>
            <consortium name="The Broad Institute Genomics Platform"/>
            <consortium name="The Broad Institute Genome Sequencing Center for Infectious Disease"/>
            <person name="Wu L."/>
            <person name="Ma J."/>
        </authorList>
    </citation>
    <scope>NUCLEOTIDE SEQUENCE [LARGE SCALE GENOMIC DNA]</scope>
    <source>
        <strain evidence="2">JCM 31696</strain>
    </source>
</reference>
<sequence length="86" mass="9657">MCTYAEVTYKVHYVCVPCRQSNKYPWDGAEHLCPRCRAPMVQAGHDFAAPRKTDDSGWTAVAAVLEAGLRYEGFEPCGCGREPKFR</sequence>
<dbReference type="Proteomes" id="UP001597083">
    <property type="component" value="Unassembled WGS sequence"/>
</dbReference>
<name>A0ABW3CTE3_9ACTN</name>
<feature type="non-terminal residue" evidence="1">
    <location>
        <position position="86"/>
    </location>
</feature>
<proteinExistence type="predicted"/>
<protein>
    <recommendedName>
        <fullName evidence="3">RNHCP domain-containing protein</fullName>
    </recommendedName>
</protein>
<comment type="caution">
    <text evidence="1">The sequence shown here is derived from an EMBL/GenBank/DDBJ whole genome shotgun (WGS) entry which is preliminary data.</text>
</comment>
<accession>A0ABW3CTE3</accession>
<evidence type="ECO:0008006" key="3">
    <source>
        <dbReference type="Google" id="ProtNLM"/>
    </source>
</evidence>
<evidence type="ECO:0000313" key="2">
    <source>
        <dbReference type="Proteomes" id="UP001597083"/>
    </source>
</evidence>
<evidence type="ECO:0000313" key="1">
    <source>
        <dbReference type="EMBL" id="MFD0857047.1"/>
    </source>
</evidence>
<dbReference type="EMBL" id="JBHTIR010004342">
    <property type="protein sequence ID" value="MFD0857047.1"/>
    <property type="molecule type" value="Genomic_DNA"/>
</dbReference>